<dbReference type="EMBL" id="CP036287">
    <property type="protein sequence ID" value="QDU66931.1"/>
    <property type="molecule type" value="Genomic_DNA"/>
</dbReference>
<evidence type="ECO:0000313" key="2">
    <source>
        <dbReference type="EMBL" id="QDU66931.1"/>
    </source>
</evidence>
<keyword evidence="3" id="KW-1185">Reference proteome</keyword>
<keyword evidence="1" id="KW-1133">Transmembrane helix</keyword>
<name>A0A518BIX2_9BACT</name>
<feature type="transmembrane region" description="Helical" evidence="1">
    <location>
        <begin position="35"/>
        <end position="55"/>
    </location>
</feature>
<evidence type="ECO:0000313" key="3">
    <source>
        <dbReference type="Proteomes" id="UP000316921"/>
    </source>
</evidence>
<feature type="transmembrane region" description="Helical" evidence="1">
    <location>
        <begin position="60"/>
        <end position="78"/>
    </location>
</feature>
<evidence type="ECO:0000256" key="1">
    <source>
        <dbReference type="SAM" id="Phobius"/>
    </source>
</evidence>
<dbReference type="RefSeq" id="WP_145064731.1">
    <property type="nucleotide sequence ID" value="NZ_CP036287.1"/>
</dbReference>
<keyword evidence="1" id="KW-0812">Transmembrane</keyword>
<keyword evidence="1" id="KW-0472">Membrane</keyword>
<organism evidence="2 3">
    <name type="scientific">Engelhardtia mirabilis</name>
    <dbReference type="NCBI Taxonomy" id="2528011"/>
    <lineage>
        <taxon>Bacteria</taxon>
        <taxon>Pseudomonadati</taxon>
        <taxon>Planctomycetota</taxon>
        <taxon>Planctomycetia</taxon>
        <taxon>Planctomycetia incertae sedis</taxon>
        <taxon>Engelhardtia</taxon>
    </lineage>
</organism>
<proteinExistence type="predicted"/>
<protein>
    <submittedName>
        <fullName evidence="2">Uncharacterized protein</fullName>
    </submittedName>
</protein>
<dbReference type="KEGG" id="pbap:Pla133_20070"/>
<reference evidence="2 3" key="1">
    <citation type="submission" date="2019-02" db="EMBL/GenBank/DDBJ databases">
        <title>Deep-cultivation of Planctomycetes and their phenomic and genomic characterization uncovers novel biology.</title>
        <authorList>
            <person name="Wiegand S."/>
            <person name="Jogler M."/>
            <person name="Boedeker C."/>
            <person name="Pinto D."/>
            <person name="Vollmers J."/>
            <person name="Rivas-Marin E."/>
            <person name="Kohn T."/>
            <person name="Peeters S.H."/>
            <person name="Heuer A."/>
            <person name="Rast P."/>
            <person name="Oberbeckmann S."/>
            <person name="Bunk B."/>
            <person name="Jeske O."/>
            <person name="Meyerdierks A."/>
            <person name="Storesund J.E."/>
            <person name="Kallscheuer N."/>
            <person name="Luecker S."/>
            <person name="Lage O.M."/>
            <person name="Pohl T."/>
            <person name="Merkel B.J."/>
            <person name="Hornburger P."/>
            <person name="Mueller R.-W."/>
            <person name="Bruemmer F."/>
            <person name="Labrenz M."/>
            <person name="Spormann A.M."/>
            <person name="Op den Camp H."/>
            <person name="Overmann J."/>
            <person name="Amann R."/>
            <person name="Jetten M.S.M."/>
            <person name="Mascher T."/>
            <person name="Medema M.H."/>
            <person name="Devos D.P."/>
            <person name="Kaster A.-K."/>
            <person name="Ovreas L."/>
            <person name="Rohde M."/>
            <person name="Galperin M.Y."/>
            <person name="Jogler C."/>
        </authorList>
    </citation>
    <scope>NUCLEOTIDE SEQUENCE [LARGE SCALE GENOMIC DNA]</scope>
    <source>
        <strain evidence="2 3">Pla133</strain>
    </source>
</reference>
<dbReference type="Proteomes" id="UP000316921">
    <property type="component" value="Chromosome"/>
</dbReference>
<accession>A0A518BIX2</accession>
<dbReference type="AlphaFoldDB" id="A0A518BIX2"/>
<sequence>MSARKHRRPLYPAACASGALGFAVGTATENPGAGLVVAFLAALFGLYVSGVLRLFPVHPAAFPLLGAMLGPLPLSFIGRRTGEAGNMIMVGLILGLALGLLEWGVEAGRGYKGAAPSEQAPADESADA</sequence>
<feature type="transmembrane region" description="Helical" evidence="1">
    <location>
        <begin position="84"/>
        <end position="105"/>
    </location>
</feature>
<gene>
    <name evidence="2" type="ORF">Pla133_20070</name>
</gene>